<accession>A0A1I7ZVV9</accession>
<evidence type="ECO:0000313" key="2">
    <source>
        <dbReference type="Proteomes" id="UP000095287"/>
    </source>
</evidence>
<organism evidence="2 3">
    <name type="scientific">Steinernema glaseri</name>
    <dbReference type="NCBI Taxonomy" id="37863"/>
    <lineage>
        <taxon>Eukaryota</taxon>
        <taxon>Metazoa</taxon>
        <taxon>Ecdysozoa</taxon>
        <taxon>Nematoda</taxon>
        <taxon>Chromadorea</taxon>
        <taxon>Rhabditida</taxon>
        <taxon>Tylenchina</taxon>
        <taxon>Panagrolaimomorpha</taxon>
        <taxon>Strongyloidoidea</taxon>
        <taxon>Steinernematidae</taxon>
        <taxon>Steinernema</taxon>
    </lineage>
</organism>
<reference evidence="3" key="1">
    <citation type="submission" date="2016-11" db="UniProtKB">
        <authorList>
            <consortium name="WormBaseParasite"/>
        </authorList>
    </citation>
    <scope>IDENTIFICATION</scope>
</reference>
<keyword evidence="2" id="KW-1185">Reference proteome</keyword>
<feature type="chain" id="PRO_5009313974" evidence="1">
    <location>
        <begin position="40"/>
        <end position="474"/>
    </location>
</feature>
<evidence type="ECO:0000256" key="1">
    <source>
        <dbReference type="SAM" id="SignalP"/>
    </source>
</evidence>
<name>A0A1I7ZVV9_9BILA</name>
<sequence length="474" mass="52385">MGEFTPFSKALQCSAFVTMWKLSHRLALLSFSLIANVRACLPGTPGLYQPFYSGSYAGVPSPYYGRGPYRTQQSRDPSSVGTTSLLNCQIFDDGCRWSNTNQDDMDWKISSSSPEADHWLPGLAVSNLPDRNAAALISPPRNGWENGQLVSDPLPCMNAPLRFTATVWHSLAENEYEQPRLQVCTKNVDANIIPTNCASFPIQNGVPSSIKLRLPKNPEAPTHLIILGDNFVSPRGGAIFIQDISVDGHLNCHRNEETQFVPGSAITGRNTFDRNEISNSLDEFSHIPQPFRAPAKIANHDDVFETCLTLSCNPAEADCKWTMVSPDKWEVALQQRMANPLTGVHVPPSGESGFLVASFRTGSRRPYVMSSGPISVPQTGDRGLFFCFYEYLATEGLRLALCADRIGSRCFYQRKTLSIQSVDQNRRWNYKCVALPPGQYEINVIAENVGENRGDVGFVPTRVARHQDGLDTAC</sequence>
<dbReference type="Proteomes" id="UP000095287">
    <property type="component" value="Unplaced"/>
</dbReference>
<dbReference type="AlphaFoldDB" id="A0A1I7ZVV9"/>
<feature type="signal peptide" evidence="1">
    <location>
        <begin position="1"/>
        <end position="39"/>
    </location>
</feature>
<protein>
    <submittedName>
        <fullName evidence="3">MAM domain-containing protein</fullName>
    </submittedName>
</protein>
<proteinExistence type="predicted"/>
<keyword evidence="1" id="KW-0732">Signal</keyword>
<evidence type="ECO:0000313" key="3">
    <source>
        <dbReference type="WBParaSite" id="L893_g3030.t1"/>
    </source>
</evidence>
<dbReference type="WBParaSite" id="L893_g3030.t1">
    <property type="protein sequence ID" value="L893_g3030.t1"/>
    <property type="gene ID" value="L893_g3030"/>
</dbReference>